<gene>
    <name evidence="4" type="ORF">JEODO184_02023</name>
</gene>
<feature type="coiled-coil region" evidence="1">
    <location>
        <begin position="139"/>
        <end position="166"/>
    </location>
</feature>
<reference evidence="4 5" key="1">
    <citation type="submission" date="2020-07" db="EMBL/GenBank/DDBJ databases">
        <authorList>
            <person name="Criscuolo A."/>
        </authorList>
    </citation>
    <scope>NUCLEOTIDE SEQUENCE [LARGE SCALE GENOMIC DNA]</scope>
    <source>
        <strain evidence="4">CIP111649</strain>
    </source>
</reference>
<evidence type="ECO:0000313" key="5">
    <source>
        <dbReference type="Proteomes" id="UP000589351"/>
    </source>
</evidence>
<dbReference type="AlphaFoldDB" id="A0A6V7RRU0"/>
<evidence type="ECO:0000256" key="1">
    <source>
        <dbReference type="SAM" id="Coils"/>
    </source>
</evidence>
<organism evidence="4 5">
    <name type="scientific">Jeotgalicoccus meleagridis</name>
    <dbReference type="NCBI Taxonomy" id="2759181"/>
    <lineage>
        <taxon>Bacteria</taxon>
        <taxon>Bacillati</taxon>
        <taxon>Bacillota</taxon>
        <taxon>Bacilli</taxon>
        <taxon>Bacillales</taxon>
        <taxon>Staphylococcaceae</taxon>
        <taxon>Jeotgalicoccus</taxon>
    </lineage>
</organism>
<dbReference type="Pfam" id="PF08874">
    <property type="entry name" value="DUF1835"/>
    <property type="match status" value="1"/>
</dbReference>
<dbReference type="Proteomes" id="UP000589351">
    <property type="component" value="Unassembled WGS sequence"/>
</dbReference>
<accession>A0A6V7RRU0</accession>
<feature type="domain" description="DUF3658" evidence="3">
    <location>
        <begin position="156"/>
        <end position="266"/>
    </location>
</feature>
<evidence type="ECO:0000313" key="4">
    <source>
        <dbReference type="EMBL" id="CAD2080803.1"/>
    </source>
</evidence>
<dbReference type="EMBL" id="CAJEWD010000008">
    <property type="protein sequence ID" value="CAD2080803.1"/>
    <property type="molecule type" value="Genomic_DNA"/>
</dbReference>
<sequence length="273" mass="32035">MVITSWGDSLNNELSWHIVIGASEEISVKLATNSSKVLAIKDNLSYGPISHIENTEGQNDRLNWLKENMTSYDHYSYEELKQLKNIESHEPIIIWTADNASEQTGLRFLMYLLRDWSNDIYILNTSAGYKKLFGEPNVIKTTEINIDQLKEIYEKVDKRLVAEERNKLIDEWKQLSQTKMNLRSFCNHTIVSKDEAAYDNYIIETARKIHFQMKEEPYIKSARLVGEVYGELRDFDDLFIEYRLRKLIEQGQLEYRGNLSAMRFYEVRVADIV</sequence>
<evidence type="ECO:0000259" key="3">
    <source>
        <dbReference type="Pfam" id="PF12395"/>
    </source>
</evidence>
<keyword evidence="1" id="KW-0175">Coiled coil</keyword>
<comment type="caution">
    <text evidence="4">The sequence shown here is derived from an EMBL/GenBank/DDBJ whole genome shotgun (WGS) entry which is preliminary data.</text>
</comment>
<protein>
    <recommendedName>
        <fullName evidence="6">DUF1835 domain-containing protein</fullName>
    </recommendedName>
</protein>
<name>A0A6V7RRU0_9STAP</name>
<dbReference type="InterPro" id="IPR022123">
    <property type="entry name" value="DUF3658"/>
</dbReference>
<dbReference type="InterPro" id="IPR014973">
    <property type="entry name" value="DUF1835"/>
</dbReference>
<evidence type="ECO:0008006" key="6">
    <source>
        <dbReference type="Google" id="ProtNLM"/>
    </source>
</evidence>
<feature type="domain" description="DUF1835" evidence="2">
    <location>
        <begin position="17"/>
        <end position="125"/>
    </location>
</feature>
<keyword evidence="5" id="KW-1185">Reference proteome</keyword>
<evidence type="ECO:0000259" key="2">
    <source>
        <dbReference type="Pfam" id="PF08874"/>
    </source>
</evidence>
<dbReference type="Pfam" id="PF12395">
    <property type="entry name" value="DUF3658"/>
    <property type="match status" value="1"/>
</dbReference>
<proteinExistence type="predicted"/>